<dbReference type="InterPro" id="IPR020011">
    <property type="entry name" value="FimV_C"/>
</dbReference>
<feature type="transmembrane region" description="Helical" evidence="3">
    <location>
        <begin position="399"/>
        <end position="419"/>
    </location>
</feature>
<dbReference type="InterPro" id="IPR018392">
    <property type="entry name" value="LysM"/>
</dbReference>
<comment type="caution">
    <text evidence="5">The sequence shown here is derived from an EMBL/GenBank/DDBJ whole genome shotgun (WGS) entry which is preliminary data.</text>
</comment>
<protein>
    <submittedName>
        <fullName evidence="5">LysM peptidoglycan-binding domain-containing protein</fullName>
    </submittedName>
</protein>
<dbReference type="InterPro" id="IPR057840">
    <property type="entry name" value="FimV_N"/>
</dbReference>
<feature type="region of interest" description="Disordered" evidence="2">
    <location>
        <begin position="131"/>
        <end position="159"/>
    </location>
</feature>
<sequence length="784" mass="83190">MASAIGLGDITLHSALNQPLVADIQLLEVGDLDSSDIHVGLAPEEAYQRSGVDRVAFLNDLRFTPVLRKGDNRIHVVSSRPVREPYLNFIIEVVRPNGRLLREFTVLLDPLDPLPPGSRIAAAPAAERASASAERRIVSPPAKRADSAPRPAPPAAQGKRYTVASGDSLWLIAKRFAGSADGTAQRLMRDGILALNPQAFVGGDSHRLRAGESLLLPDSATASTVVQGQPVSPASVPPSSAGTVPSTPVMATPAADPGAAAVPLNAAQMAEVQRRVEQQLADSEKERLQLRKDILELQLKLEQLQQQVTRKDHQVGELQAQLAEQPAANDAATLTAPDSGSADSASAPVPVATPATDATGTPVLGGVDEPAADTSIAPAAASQPPAPAVDEEPERLGNLLSLLAVGLALLFLVLLAFYLRRRRPAQRVREPLPTPPPAEPMQVLQVEALPVQPLDPDVPVTPQATIVRPPVPPRSPVIASDALEGANIYIAYGRFGEARSALVQAIEREPQRLDLRLRLLEVLGELGDAPAFAEEETNLLARHGDPQALGRIKARYPAMSRVAAGAMPLVDAAVVPDPFDELFLDLEAEGAEAVSTPLAEAPAPLPAEPLAPVSPPARARVDEAEPDDFQLNLDDLSLDADWDLVSPFEPATPARKVSARVAAEEEAAAFDAEFSSNLQALPEVLELDVAHVDEFGSFAELAGAPAEPSFLDQVEDVSTPPEAPLDVDLDHLAGNREHLSKLNQALAYIEQGDMQSACEILDEVISEGDDRARRQARELLARIA</sequence>
<feature type="region of interest" description="Disordered" evidence="2">
    <location>
        <begin position="324"/>
        <end position="370"/>
    </location>
</feature>
<evidence type="ECO:0000259" key="4">
    <source>
        <dbReference type="PROSITE" id="PS51782"/>
    </source>
</evidence>
<dbReference type="SMART" id="SM00257">
    <property type="entry name" value="LysM"/>
    <property type="match status" value="1"/>
</dbReference>
<dbReference type="InterPro" id="IPR038440">
    <property type="entry name" value="FimV_C_sf"/>
</dbReference>
<keyword evidence="3" id="KW-0812">Transmembrane</keyword>
<feature type="coiled-coil region" evidence="1">
    <location>
        <begin position="266"/>
        <end position="321"/>
    </location>
</feature>
<keyword evidence="3" id="KW-1133">Transmembrane helix</keyword>
<organism evidence="5 6">
    <name type="scientific">Pseudomonas mangiferae</name>
    <dbReference type="NCBI Taxonomy" id="2593654"/>
    <lineage>
        <taxon>Bacteria</taxon>
        <taxon>Pseudomonadati</taxon>
        <taxon>Pseudomonadota</taxon>
        <taxon>Gammaproteobacteria</taxon>
        <taxon>Pseudomonadales</taxon>
        <taxon>Pseudomonadaceae</taxon>
        <taxon>Pseudomonas</taxon>
    </lineage>
</organism>
<keyword evidence="3" id="KW-0472">Membrane</keyword>
<reference evidence="5 6" key="1">
    <citation type="submission" date="2019-07" db="EMBL/GenBank/DDBJ databases">
        <title>Pseudomonas mangiferae sp. nov., isolated from bark of mango tree in Thailand.</title>
        <authorList>
            <person name="Srisuk N."/>
            <person name="Anurat P."/>
        </authorList>
    </citation>
    <scope>NUCLEOTIDE SEQUENCE [LARGE SCALE GENOMIC DNA]</scope>
    <source>
        <strain evidence="5 6">DMKU_BBB3-04</strain>
    </source>
</reference>
<evidence type="ECO:0000313" key="6">
    <source>
        <dbReference type="Proteomes" id="UP000315235"/>
    </source>
</evidence>
<feature type="region of interest" description="Disordered" evidence="2">
    <location>
        <begin position="227"/>
        <end position="248"/>
    </location>
</feature>
<dbReference type="EMBL" id="VJOY01000003">
    <property type="protein sequence ID" value="TRX76014.1"/>
    <property type="molecule type" value="Genomic_DNA"/>
</dbReference>
<feature type="domain" description="LysM" evidence="4">
    <location>
        <begin position="159"/>
        <end position="216"/>
    </location>
</feature>
<feature type="compositionally biased region" description="Basic and acidic residues" evidence="2">
    <location>
        <begin position="133"/>
        <end position="147"/>
    </location>
</feature>
<dbReference type="AlphaFoldDB" id="A0A553H2N8"/>
<dbReference type="Proteomes" id="UP000315235">
    <property type="component" value="Unassembled WGS sequence"/>
</dbReference>
<dbReference type="CDD" id="cd00118">
    <property type="entry name" value="LysM"/>
    <property type="match status" value="1"/>
</dbReference>
<evidence type="ECO:0000256" key="3">
    <source>
        <dbReference type="SAM" id="Phobius"/>
    </source>
</evidence>
<feature type="compositionally biased region" description="Low complexity" evidence="2">
    <location>
        <begin position="335"/>
        <end position="362"/>
    </location>
</feature>
<dbReference type="Pfam" id="PF25800">
    <property type="entry name" value="FimV_N"/>
    <property type="match status" value="1"/>
</dbReference>
<proteinExistence type="predicted"/>
<dbReference type="PROSITE" id="PS51782">
    <property type="entry name" value="LYSM"/>
    <property type="match status" value="1"/>
</dbReference>
<evidence type="ECO:0000256" key="2">
    <source>
        <dbReference type="SAM" id="MobiDB-lite"/>
    </source>
</evidence>
<dbReference type="Pfam" id="PF01476">
    <property type="entry name" value="LysM"/>
    <property type="match status" value="1"/>
</dbReference>
<gene>
    <name evidence="5" type="ORF">FM069_04870</name>
</gene>
<dbReference type="Gene3D" id="3.10.350.10">
    <property type="entry name" value="LysM domain"/>
    <property type="match status" value="1"/>
</dbReference>
<dbReference type="OrthoDB" id="5298707at2"/>
<accession>A0A553H2N8</accession>
<dbReference type="NCBIfam" id="TIGR03504">
    <property type="entry name" value="FimV_Cterm"/>
    <property type="match status" value="1"/>
</dbReference>
<keyword evidence="6" id="KW-1185">Reference proteome</keyword>
<keyword evidence="1" id="KW-0175">Coiled coil</keyword>
<evidence type="ECO:0000256" key="1">
    <source>
        <dbReference type="SAM" id="Coils"/>
    </source>
</evidence>
<dbReference type="Gene3D" id="1.20.58.2200">
    <property type="match status" value="1"/>
</dbReference>
<name>A0A553H2N8_9PSED</name>
<evidence type="ECO:0000313" key="5">
    <source>
        <dbReference type="EMBL" id="TRX76014.1"/>
    </source>
</evidence>
<dbReference type="InterPro" id="IPR036779">
    <property type="entry name" value="LysM_dom_sf"/>
</dbReference>